<evidence type="ECO:0000256" key="1">
    <source>
        <dbReference type="ARBA" id="ARBA00005964"/>
    </source>
</evidence>
<name>A0A1I3YLH6_9HYPH</name>
<keyword evidence="2 3" id="KW-0378">Hydrolase</keyword>
<evidence type="ECO:0000313" key="5">
    <source>
        <dbReference type="EMBL" id="SFK32623.1"/>
    </source>
</evidence>
<comment type="caution">
    <text evidence="5">The sequence shown here is derived from an EMBL/GenBank/DDBJ whole genome shotgun (WGS) entry which is preliminary data.</text>
</comment>
<dbReference type="Proteomes" id="UP000199598">
    <property type="component" value="Unassembled WGS sequence"/>
</dbReference>
<feature type="domain" description="Carboxylesterase type B" evidence="4">
    <location>
        <begin position="56"/>
        <end position="585"/>
    </location>
</feature>
<dbReference type="PANTHER" id="PTHR11559">
    <property type="entry name" value="CARBOXYLESTERASE"/>
    <property type="match status" value="1"/>
</dbReference>
<evidence type="ECO:0000313" key="6">
    <source>
        <dbReference type="Proteomes" id="UP000199598"/>
    </source>
</evidence>
<feature type="signal peptide" evidence="3">
    <location>
        <begin position="1"/>
        <end position="19"/>
    </location>
</feature>
<dbReference type="InterPro" id="IPR029058">
    <property type="entry name" value="AB_hydrolase_fold"/>
</dbReference>
<evidence type="ECO:0000256" key="2">
    <source>
        <dbReference type="ARBA" id="ARBA00022801"/>
    </source>
</evidence>
<keyword evidence="6" id="KW-1185">Reference proteome</keyword>
<dbReference type="PROSITE" id="PS00122">
    <property type="entry name" value="CARBOXYLESTERASE_B_1"/>
    <property type="match status" value="1"/>
</dbReference>
<gene>
    <name evidence="5" type="ORF">SAMN04488518_10499</name>
</gene>
<dbReference type="InterPro" id="IPR050309">
    <property type="entry name" value="Type-B_Carboxylest/Lipase"/>
</dbReference>
<sequence>MKTVLVLAFSILSMTWSFAQSPNADDQLLFAPDQPAPPEQPCITLSNKKILCGKADDAGSQLLSVFKGVQYGQATRWQPSSVFDEYEPNGYEALQYGARCPQPIWNPKDQLRGEEDCLYMNIWAPADAIKNLSKLPVMVFFHGGGFMAGGADKAYHAADKEIIELYSGKSFAADQNIVLVTVNFRLGILGTLATHGITGQEPSNGGNYGLQDQQTALKWVQKHISSFGGDPEQVTIFGVSSGAMAVGLHMFSAESSQDLFRAGIMQSSASAYKYRNKEEGRDLFYFYLKCLRAVIRNPDSDECALTAQLDDLEKANTRQILLAQALLQDMLFKKGVFLSALPGSIAFSPIIDGSFLKEQPNVQMEKGNEKPLMLGFNKNEGVLFANFIDATGKLNAVTFNGILGRDYENPMLIVGRTGYGAQTPAAYGLRPKTPATALSNLIGNSVLTCPTMSANIEREKPSDNTWLYFFAQTSVENMEKPPTNPKVNNVCGPHNQWDNACHASELPFVFNTMPPDATQEDKDLAVKMNALWAQFAKTPTEGPSKDWKLWSWPKIGNPSNFNVLQGANLETTYEDLFEQSDCAFWLGEVIERNANAILIPKQIPEE</sequence>
<reference evidence="5 6" key="1">
    <citation type="submission" date="2016-10" db="EMBL/GenBank/DDBJ databases">
        <authorList>
            <person name="Varghese N."/>
            <person name="Submissions S."/>
        </authorList>
    </citation>
    <scope>NUCLEOTIDE SEQUENCE [LARGE SCALE GENOMIC DNA]</scope>
    <source>
        <strain evidence="5 6">DSM 16392</strain>
    </source>
</reference>
<dbReference type="EC" id="3.1.1.-" evidence="3"/>
<proteinExistence type="inferred from homology"/>
<keyword evidence="3" id="KW-0732">Signal</keyword>
<protein>
    <recommendedName>
        <fullName evidence="3">Carboxylic ester hydrolase</fullName>
        <ecNumber evidence="3">3.1.1.-</ecNumber>
    </recommendedName>
</protein>
<dbReference type="Gene3D" id="3.40.50.1820">
    <property type="entry name" value="alpha/beta hydrolase"/>
    <property type="match status" value="1"/>
</dbReference>
<feature type="chain" id="PRO_5044980251" description="Carboxylic ester hydrolase" evidence="3">
    <location>
        <begin position="20"/>
        <end position="606"/>
    </location>
</feature>
<accession>A0A1I3YLH6</accession>
<dbReference type="SUPFAM" id="SSF53474">
    <property type="entry name" value="alpha/beta-Hydrolases"/>
    <property type="match status" value="1"/>
</dbReference>
<dbReference type="EMBL" id="FOSK01000004">
    <property type="protein sequence ID" value="SFK32623.1"/>
    <property type="molecule type" value="Genomic_DNA"/>
</dbReference>
<dbReference type="InterPro" id="IPR002018">
    <property type="entry name" value="CarbesteraseB"/>
</dbReference>
<dbReference type="RefSeq" id="WP_093518696.1">
    <property type="nucleotide sequence ID" value="NZ_FOSK01000004.1"/>
</dbReference>
<comment type="similarity">
    <text evidence="1 3">Belongs to the type-B carboxylesterase/lipase family.</text>
</comment>
<dbReference type="InterPro" id="IPR019826">
    <property type="entry name" value="Carboxylesterase_B_AS"/>
</dbReference>
<dbReference type="Pfam" id="PF00135">
    <property type="entry name" value="COesterase"/>
    <property type="match status" value="1"/>
</dbReference>
<evidence type="ECO:0000256" key="3">
    <source>
        <dbReference type="RuleBase" id="RU361235"/>
    </source>
</evidence>
<organism evidence="5 6">
    <name type="scientific">Pseudovibrio ascidiaceicola</name>
    <dbReference type="NCBI Taxonomy" id="285279"/>
    <lineage>
        <taxon>Bacteria</taxon>
        <taxon>Pseudomonadati</taxon>
        <taxon>Pseudomonadota</taxon>
        <taxon>Alphaproteobacteria</taxon>
        <taxon>Hyphomicrobiales</taxon>
        <taxon>Stappiaceae</taxon>
        <taxon>Pseudovibrio</taxon>
    </lineage>
</organism>
<evidence type="ECO:0000259" key="4">
    <source>
        <dbReference type="Pfam" id="PF00135"/>
    </source>
</evidence>